<keyword evidence="1" id="KW-0805">Transcription regulation</keyword>
<evidence type="ECO:0000256" key="3">
    <source>
        <dbReference type="ARBA" id="ARBA00023163"/>
    </source>
</evidence>
<dbReference type="GO" id="GO:0000976">
    <property type="term" value="F:transcription cis-regulatory region binding"/>
    <property type="evidence" value="ECO:0007669"/>
    <property type="project" value="TreeGrafter"/>
</dbReference>
<dbReference type="PROSITE" id="PS00041">
    <property type="entry name" value="HTH_ARAC_FAMILY_1"/>
    <property type="match status" value="1"/>
</dbReference>
<evidence type="ECO:0000313" key="6">
    <source>
        <dbReference type="Proteomes" id="UP000243978"/>
    </source>
</evidence>
<accession>A0A2T6BCW7</accession>
<dbReference type="OrthoDB" id="252470at2"/>
<keyword evidence="3" id="KW-0804">Transcription</keyword>
<reference evidence="5 6" key="1">
    <citation type="submission" date="2018-04" db="EMBL/GenBank/DDBJ databases">
        <title>Genomic Encyclopedia of Archaeal and Bacterial Type Strains, Phase II (KMG-II): from individual species to whole genera.</title>
        <authorList>
            <person name="Goeker M."/>
        </authorList>
    </citation>
    <scope>NUCLEOTIDE SEQUENCE [LARGE SCALE GENOMIC DNA]</scope>
    <source>
        <strain evidence="5 6">DSM 100977</strain>
    </source>
</reference>
<dbReference type="PROSITE" id="PS01124">
    <property type="entry name" value="HTH_ARAC_FAMILY_2"/>
    <property type="match status" value="1"/>
</dbReference>
<proteinExistence type="predicted"/>
<dbReference type="AlphaFoldDB" id="A0A2T6BCW7"/>
<dbReference type="PANTHER" id="PTHR47894:SF4">
    <property type="entry name" value="HTH-TYPE TRANSCRIPTIONAL REGULATOR GADX"/>
    <property type="match status" value="1"/>
</dbReference>
<dbReference type="InterPro" id="IPR018062">
    <property type="entry name" value="HTH_AraC-typ_CS"/>
</dbReference>
<sequence length="276" mass="31011">MDGSRLSEDANVRQAVRYVEFRQCCSADFQQLHISRTCLLRIRSSRKTVQCVAGAETTVQRGEFVYLRQGETLRIGNIIGETGQYLSEGLVIDDAVIKQFLRVHPNPPHARELRKGEMACGFRDAFSHLVASLRSPALPDRITTHRMQELLLWLQLNGVAHRVHASDALKHRLRALLENDVARPWKAPDAARALAMSEATLRRALSREGTSFSRVLRDVRVTSALSRIQTTQQPLAQIALECGFSSQSRLSEAFKTRFGITPGRLRAMPKPFARIA</sequence>
<dbReference type="RefSeq" id="WP_107847603.1">
    <property type="nucleotide sequence ID" value="NZ_QBKS01000003.1"/>
</dbReference>
<gene>
    <name evidence="5" type="ORF">C8N43_3919</name>
</gene>
<evidence type="ECO:0000256" key="1">
    <source>
        <dbReference type="ARBA" id="ARBA00023015"/>
    </source>
</evidence>
<dbReference type="GO" id="GO:0005829">
    <property type="term" value="C:cytosol"/>
    <property type="evidence" value="ECO:0007669"/>
    <property type="project" value="TreeGrafter"/>
</dbReference>
<dbReference type="GO" id="GO:0003700">
    <property type="term" value="F:DNA-binding transcription factor activity"/>
    <property type="evidence" value="ECO:0007669"/>
    <property type="project" value="InterPro"/>
</dbReference>
<dbReference type="PANTHER" id="PTHR47894">
    <property type="entry name" value="HTH-TYPE TRANSCRIPTIONAL REGULATOR GADX"/>
    <property type="match status" value="1"/>
</dbReference>
<dbReference type="SMART" id="SM00342">
    <property type="entry name" value="HTH_ARAC"/>
    <property type="match status" value="1"/>
</dbReference>
<evidence type="ECO:0000313" key="5">
    <source>
        <dbReference type="EMBL" id="PTX53876.1"/>
    </source>
</evidence>
<keyword evidence="2" id="KW-0238">DNA-binding</keyword>
<name>A0A2T6BCW7_9RHOB</name>
<feature type="domain" description="HTH araC/xylS-type" evidence="4">
    <location>
        <begin position="171"/>
        <end position="268"/>
    </location>
</feature>
<organism evidence="5 6">
    <name type="scientific">Litoreibacter ponti</name>
    <dbReference type="NCBI Taxonomy" id="1510457"/>
    <lineage>
        <taxon>Bacteria</taxon>
        <taxon>Pseudomonadati</taxon>
        <taxon>Pseudomonadota</taxon>
        <taxon>Alphaproteobacteria</taxon>
        <taxon>Rhodobacterales</taxon>
        <taxon>Roseobacteraceae</taxon>
        <taxon>Litoreibacter</taxon>
    </lineage>
</organism>
<dbReference type="Proteomes" id="UP000243978">
    <property type="component" value="Unassembled WGS sequence"/>
</dbReference>
<dbReference type="InterPro" id="IPR018060">
    <property type="entry name" value="HTH_AraC"/>
</dbReference>
<evidence type="ECO:0000256" key="2">
    <source>
        <dbReference type="ARBA" id="ARBA00023125"/>
    </source>
</evidence>
<comment type="caution">
    <text evidence="5">The sequence shown here is derived from an EMBL/GenBank/DDBJ whole genome shotgun (WGS) entry which is preliminary data.</text>
</comment>
<keyword evidence="6" id="KW-1185">Reference proteome</keyword>
<protein>
    <submittedName>
        <fullName evidence="5">AraC family transcriptional regulator</fullName>
    </submittedName>
</protein>
<dbReference type="Gene3D" id="1.10.10.60">
    <property type="entry name" value="Homeodomain-like"/>
    <property type="match status" value="1"/>
</dbReference>
<dbReference type="InterPro" id="IPR009057">
    <property type="entry name" value="Homeodomain-like_sf"/>
</dbReference>
<evidence type="ECO:0000259" key="4">
    <source>
        <dbReference type="PROSITE" id="PS01124"/>
    </source>
</evidence>
<dbReference type="EMBL" id="QBKS01000003">
    <property type="protein sequence ID" value="PTX53876.1"/>
    <property type="molecule type" value="Genomic_DNA"/>
</dbReference>
<dbReference type="SUPFAM" id="SSF46689">
    <property type="entry name" value="Homeodomain-like"/>
    <property type="match status" value="1"/>
</dbReference>
<dbReference type="Pfam" id="PF12833">
    <property type="entry name" value="HTH_18"/>
    <property type="match status" value="1"/>
</dbReference>